<dbReference type="PROSITE" id="PS50215">
    <property type="entry name" value="ADAM_MEPRO"/>
    <property type="match status" value="1"/>
</dbReference>
<feature type="active site" evidence="8">
    <location>
        <position position="399"/>
    </location>
</feature>
<dbReference type="AlphaFoldDB" id="A0AAV8X968"/>
<keyword evidence="7" id="KW-0325">Glycoprotein</keyword>
<evidence type="ECO:0000313" key="11">
    <source>
        <dbReference type="Proteomes" id="UP001162156"/>
    </source>
</evidence>
<keyword evidence="5" id="KW-0482">Metalloprotease</keyword>
<feature type="non-terminal residue" evidence="10">
    <location>
        <position position="1"/>
    </location>
</feature>
<feature type="binding site" evidence="8">
    <location>
        <position position="398"/>
    </location>
    <ligand>
        <name>Zn(2+)</name>
        <dbReference type="ChEBI" id="CHEBI:29105"/>
        <note>catalytic</note>
    </ligand>
</feature>
<keyword evidence="6" id="KW-1015">Disulfide bond</keyword>
<accession>A0AAV8X968</accession>
<proteinExistence type="predicted"/>
<keyword evidence="2 8" id="KW-0479">Metal-binding</keyword>
<protein>
    <recommendedName>
        <fullName evidence="9">Peptidase M12B domain-containing protein</fullName>
    </recommendedName>
</protein>
<dbReference type="PANTHER" id="PTHR11905">
    <property type="entry name" value="ADAM A DISINTEGRIN AND METALLOPROTEASE DOMAIN"/>
    <property type="match status" value="1"/>
</dbReference>
<comment type="caution">
    <text evidence="8">Lacks conserved residue(s) required for the propagation of feature annotation.</text>
</comment>
<dbReference type="Proteomes" id="UP001162156">
    <property type="component" value="Unassembled WGS sequence"/>
</dbReference>
<dbReference type="SUPFAM" id="SSF55486">
    <property type="entry name" value="Metalloproteases ('zincins'), catalytic domain"/>
    <property type="match status" value="1"/>
</dbReference>
<keyword evidence="3" id="KW-0378">Hydrolase</keyword>
<dbReference type="InterPro" id="IPR041645">
    <property type="entry name" value="ADAMTS_CR_2"/>
</dbReference>
<feature type="domain" description="Peptidase M12B" evidence="9">
    <location>
        <begin position="231"/>
        <end position="440"/>
    </location>
</feature>
<keyword evidence="1" id="KW-0645">Protease</keyword>
<dbReference type="Pfam" id="PF13574">
    <property type="entry name" value="Reprolysin_2"/>
    <property type="match status" value="1"/>
</dbReference>
<sequence>PFAIEALHDFMTEPELAYYFQTADKSSIPDYEVVYLPVILPVREAIGLFGDEVEEIEYSFSAFQRPVDLKLRRNPGITTPNFKTYVHNEEGIKVLPHKPQNCHYLHKDAKTVASISICSPKNVQGLIFLENSTLEVHPLTERLQTLMNLREPLIDSLFEEEDIKIPHIVKRANYMADYLHDDVFPIAGSVWAENEEINSNFYNAYDPNNNKRNYYNLGYPEAISYKYAGDMTLELAIFFDQAAYQIFAPHMNNDDKKLQDMLLAYLNGVQALYHHPSLGTTLELVLVRLDIMKRQPSSMPHYEGERGKLLDSFCSYQQNLNPSGDSNPEHWDMALYVSGLDFFAYEKGRKSSVTMGLATVGGVCLDKYACVIAEFGTTNIFGKPYPSAGFTSVYITAHEIGHNLGMHHDSSGNSCPKEGYVMSPSRGTNGETQWSTCSADVMAKLGPGQVYTAKKQCEILLRDKDAMVLPHQELSTICYNLQCNTPHRSGYYFAGPALEGTQCGKGKYCYGGICVNKQPPKPVKVVPGGWGPWKEGSCSSGCLEKSMGHVMKRRFCNNPTPLNTDQGCEGSSVEFGLCNDNKQYNIFTARVWMGCAIFCKRADSGSFYTPRIELNDLGVTPYFPDGTWCHREKNLNYYCIQHHCLPENFKFTKSDGTGEDIPFSQNAYPLHEIPQEIKDYFSLGPNGKPIKTTLSTGSNKPPREEDWETKDYIEVPELMDRFKIFNEDENFNFI</sequence>
<keyword evidence="4 8" id="KW-0862">Zinc</keyword>
<dbReference type="InterPro" id="IPR024079">
    <property type="entry name" value="MetalloPept_cat_dom_sf"/>
</dbReference>
<dbReference type="PANTHER" id="PTHR11905:SF247">
    <property type="entry name" value="PEPTIDASE M12B DOMAIN-CONTAINING PROTEIN"/>
    <property type="match status" value="1"/>
</dbReference>
<dbReference type="InterPro" id="IPR036383">
    <property type="entry name" value="TSP1_rpt_sf"/>
</dbReference>
<evidence type="ECO:0000259" key="9">
    <source>
        <dbReference type="PROSITE" id="PS50215"/>
    </source>
</evidence>
<evidence type="ECO:0000256" key="4">
    <source>
        <dbReference type="ARBA" id="ARBA00022833"/>
    </source>
</evidence>
<dbReference type="Pfam" id="PF17771">
    <property type="entry name" value="ADAMTS_CR_2"/>
    <property type="match status" value="1"/>
</dbReference>
<dbReference type="GO" id="GO:0046872">
    <property type="term" value="F:metal ion binding"/>
    <property type="evidence" value="ECO:0007669"/>
    <property type="project" value="UniProtKB-KW"/>
</dbReference>
<dbReference type="InterPro" id="IPR001590">
    <property type="entry name" value="Peptidase_M12B"/>
</dbReference>
<feature type="binding site" evidence="8">
    <location>
        <position position="408"/>
    </location>
    <ligand>
        <name>Zn(2+)</name>
        <dbReference type="ChEBI" id="CHEBI:29105"/>
        <note>catalytic</note>
    </ligand>
</feature>
<dbReference type="Gene3D" id="2.20.100.10">
    <property type="entry name" value="Thrombospondin type-1 (TSP1) repeat"/>
    <property type="match status" value="1"/>
</dbReference>
<evidence type="ECO:0000256" key="8">
    <source>
        <dbReference type="PROSITE-ProRule" id="PRU00276"/>
    </source>
</evidence>
<dbReference type="Gene3D" id="3.40.390.10">
    <property type="entry name" value="Collagenase (Catalytic Domain)"/>
    <property type="match status" value="1"/>
</dbReference>
<evidence type="ECO:0000256" key="6">
    <source>
        <dbReference type="ARBA" id="ARBA00023157"/>
    </source>
</evidence>
<reference evidence="10" key="1">
    <citation type="journal article" date="2023" name="Insect Mol. Biol.">
        <title>Genome sequencing provides insights into the evolution of gene families encoding plant cell wall-degrading enzymes in longhorned beetles.</title>
        <authorList>
            <person name="Shin N.R."/>
            <person name="Okamura Y."/>
            <person name="Kirsch R."/>
            <person name="Pauchet Y."/>
        </authorList>
    </citation>
    <scope>NUCLEOTIDE SEQUENCE</scope>
    <source>
        <strain evidence="10">RBIC_L_NR</strain>
    </source>
</reference>
<organism evidence="10 11">
    <name type="scientific">Rhamnusium bicolor</name>
    <dbReference type="NCBI Taxonomy" id="1586634"/>
    <lineage>
        <taxon>Eukaryota</taxon>
        <taxon>Metazoa</taxon>
        <taxon>Ecdysozoa</taxon>
        <taxon>Arthropoda</taxon>
        <taxon>Hexapoda</taxon>
        <taxon>Insecta</taxon>
        <taxon>Pterygota</taxon>
        <taxon>Neoptera</taxon>
        <taxon>Endopterygota</taxon>
        <taxon>Coleoptera</taxon>
        <taxon>Polyphaga</taxon>
        <taxon>Cucujiformia</taxon>
        <taxon>Chrysomeloidea</taxon>
        <taxon>Cerambycidae</taxon>
        <taxon>Lepturinae</taxon>
        <taxon>Rhagiini</taxon>
        <taxon>Rhamnusium</taxon>
    </lineage>
</organism>
<dbReference type="GO" id="GO:0006508">
    <property type="term" value="P:proteolysis"/>
    <property type="evidence" value="ECO:0007669"/>
    <property type="project" value="UniProtKB-KW"/>
</dbReference>
<evidence type="ECO:0000256" key="2">
    <source>
        <dbReference type="ARBA" id="ARBA00022723"/>
    </source>
</evidence>
<feature type="binding site" evidence="8">
    <location>
        <position position="402"/>
    </location>
    <ligand>
        <name>Zn(2+)</name>
        <dbReference type="ChEBI" id="CHEBI:29105"/>
        <note>catalytic</note>
    </ligand>
</feature>
<evidence type="ECO:0000256" key="7">
    <source>
        <dbReference type="ARBA" id="ARBA00023180"/>
    </source>
</evidence>
<evidence type="ECO:0000256" key="3">
    <source>
        <dbReference type="ARBA" id="ARBA00022801"/>
    </source>
</evidence>
<evidence type="ECO:0000256" key="1">
    <source>
        <dbReference type="ARBA" id="ARBA00022670"/>
    </source>
</evidence>
<comment type="caution">
    <text evidence="10">The sequence shown here is derived from an EMBL/GenBank/DDBJ whole genome shotgun (WGS) entry which is preliminary data.</text>
</comment>
<evidence type="ECO:0000313" key="10">
    <source>
        <dbReference type="EMBL" id="KAJ8935149.1"/>
    </source>
</evidence>
<evidence type="ECO:0000256" key="5">
    <source>
        <dbReference type="ARBA" id="ARBA00023049"/>
    </source>
</evidence>
<dbReference type="EMBL" id="JANEYF010003618">
    <property type="protein sequence ID" value="KAJ8935149.1"/>
    <property type="molecule type" value="Genomic_DNA"/>
</dbReference>
<keyword evidence="11" id="KW-1185">Reference proteome</keyword>
<dbReference type="GO" id="GO:0004222">
    <property type="term" value="F:metalloendopeptidase activity"/>
    <property type="evidence" value="ECO:0007669"/>
    <property type="project" value="InterPro"/>
</dbReference>
<gene>
    <name evidence="10" type="ORF">NQ314_012967</name>
</gene>
<name>A0AAV8X968_9CUCU</name>